<feature type="domain" description="SusD-like N-terminal" evidence="8">
    <location>
        <begin position="88"/>
        <end position="227"/>
    </location>
</feature>
<dbReference type="RefSeq" id="WP_311503371.1">
    <property type="nucleotide sequence ID" value="NZ_JAVRHK010000007.1"/>
</dbReference>
<dbReference type="InterPro" id="IPR011990">
    <property type="entry name" value="TPR-like_helical_dom_sf"/>
</dbReference>
<comment type="caution">
    <text evidence="9">The sequence shown here is derived from an EMBL/GenBank/DDBJ whole genome shotgun (WGS) entry which is preliminary data.</text>
</comment>
<dbReference type="Pfam" id="PF14322">
    <property type="entry name" value="SusD-like_3"/>
    <property type="match status" value="1"/>
</dbReference>
<comment type="subcellular location">
    <subcellularLocation>
        <location evidence="1">Cell outer membrane</location>
    </subcellularLocation>
</comment>
<comment type="similarity">
    <text evidence="2">Belongs to the SusD family.</text>
</comment>
<evidence type="ECO:0000256" key="4">
    <source>
        <dbReference type="ARBA" id="ARBA00023136"/>
    </source>
</evidence>
<dbReference type="CDD" id="cd08977">
    <property type="entry name" value="SusD"/>
    <property type="match status" value="1"/>
</dbReference>
<protein>
    <submittedName>
        <fullName evidence="9">RagB/SusD family nutrient uptake outer membrane protein</fullName>
    </submittedName>
</protein>
<dbReference type="PROSITE" id="PS51257">
    <property type="entry name" value="PROKAR_LIPOPROTEIN"/>
    <property type="match status" value="1"/>
</dbReference>
<dbReference type="Gene3D" id="1.25.40.390">
    <property type="match status" value="1"/>
</dbReference>
<accession>A0ABU3D669</accession>
<evidence type="ECO:0000259" key="8">
    <source>
        <dbReference type="Pfam" id="PF14322"/>
    </source>
</evidence>
<evidence type="ECO:0000256" key="2">
    <source>
        <dbReference type="ARBA" id="ARBA00006275"/>
    </source>
</evidence>
<feature type="domain" description="RagB/SusD" evidence="7">
    <location>
        <begin position="327"/>
        <end position="431"/>
    </location>
</feature>
<gene>
    <name evidence="9" type="ORF">RM539_10575</name>
</gene>
<name>A0ABU3D669_9FLAO</name>
<organism evidence="9 10">
    <name type="scientific">Autumnicola musiva</name>
    <dbReference type="NCBI Taxonomy" id="3075589"/>
    <lineage>
        <taxon>Bacteria</taxon>
        <taxon>Pseudomonadati</taxon>
        <taxon>Bacteroidota</taxon>
        <taxon>Flavobacteriia</taxon>
        <taxon>Flavobacteriales</taxon>
        <taxon>Flavobacteriaceae</taxon>
        <taxon>Autumnicola</taxon>
    </lineage>
</organism>
<evidence type="ECO:0000259" key="7">
    <source>
        <dbReference type="Pfam" id="PF07980"/>
    </source>
</evidence>
<evidence type="ECO:0000256" key="5">
    <source>
        <dbReference type="ARBA" id="ARBA00023237"/>
    </source>
</evidence>
<feature type="chain" id="PRO_5046746438" evidence="6">
    <location>
        <begin position="21"/>
        <end position="463"/>
    </location>
</feature>
<keyword evidence="3 6" id="KW-0732">Signal</keyword>
<proteinExistence type="inferred from homology"/>
<dbReference type="SUPFAM" id="SSF48452">
    <property type="entry name" value="TPR-like"/>
    <property type="match status" value="1"/>
</dbReference>
<dbReference type="EMBL" id="JAVRHK010000007">
    <property type="protein sequence ID" value="MDT0677026.1"/>
    <property type="molecule type" value="Genomic_DNA"/>
</dbReference>
<dbReference type="Pfam" id="PF07980">
    <property type="entry name" value="SusD_RagB"/>
    <property type="match status" value="1"/>
</dbReference>
<keyword evidence="10" id="KW-1185">Reference proteome</keyword>
<evidence type="ECO:0000256" key="3">
    <source>
        <dbReference type="ARBA" id="ARBA00022729"/>
    </source>
</evidence>
<dbReference type="InterPro" id="IPR012944">
    <property type="entry name" value="SusD_RagB_dom"/>
</dbReference>
<reference evidence="9 10" key="1">
    <citation type="submission" date="2023-09" db="EMBL/GenBank/DDBJ databases">
        <authorList>
            <person name="Rey-Velasco X."/>
        </authorList>
    </citation>
    <scope>NUCLEOTIDE SEQUENCE [LARGE SCALE GENOMIC DNA]</scope>
    <source>
        <strain evidence="9 10">F117</strain>
    </source>
</reference>
<dbReference type="InterPro" id="IPR033985">
    <property type="entry name" value="SusD-like_N"/>
</dbReference>
<evidence type="ECO:0000313" key="10">
    <source>
        <dbReference type="Proteomes" id="UP001262582"/>
    </source>
</evidence>
<keyword evidence="5" id="KW-0998">Cell outer membrane</keyword>
<evidence type="ECO:0000313" key="9">
    <source>
        <dbReference type="EMBL" id="MDT0677026.1"/>
    </source>
</evidence>
<feature type="signal peptide" evidence="6">
    <location>
        <begin position="1"/>
        <end position="20"/>
    </location>
</feature>
<dbReference type="Proteomes" id="UP001262582">
    <property type="component" value="Unassembled WGS sequence"/>
</dbReference>
<sequence length="463" mass="52117">MKISINIKRLLFLMGTCLLASCESFLEVDVPDDKMVTETVFASDETAESAMQGIYYQLFNATFSGGTTSSISVLGGLSADLLQPVTSNNAFLVEFSENEIFTENTGVLAIWRSTYNIVYLANNLLEGIENSTGISEPVRDRLEGEALFIRAFCHFYLVNLYGDVPLVLSTDYDKNSLIPRTETSQVYEQIILDLERAREVLDEDYINNERYYVNRYAATALLARVNLYQENWNQAEELSSEVIDASSLYSLPSLNEVFLANSSEAIWQISPAGRGNILTSTNEGYTFIGSSSTSIKLNPEFVSTLDSSDLRSTSWIGHFSNENYEYDFVHKYKDRSSINNITEYATVLRLGEQYLIRAEARANLGNISGAIDDISKIRERAGIDSTSDIDPNLNLSEIMDLVMKERAKELFAEWGHRWLDLKRLENATEVLGETPTWQETDVLYPIPAEERSKNPNLGQNPGY</sequence>
<evidence type="ECO:0000256" key="6">
    <source>
        <dbReference type="SAM" id="SignalP"/>
    </source>
</evidence>
<evidence type="ECO:0000256" key="1">
    <source>
        <dbReference type="ARBA" id="ARBA00004442"/>
    </source>
</evidence>
<keyword evidence="4" id="KW-0472">Membrane</keyword>